<keyword evidence="3 7" id="KW-1003">Cell membrane</keyword>
<keyword evidence="4 7" id="KW-0812">Transmembrane</keyword>
<feature type="transmembrane region" description="Helical" evidence="7">
    <location>
        <begin position="17"/>
        <end position="34"/>
    </location>
</feature>
<dbReference type="PROSITE" id="PS00994">
    <property type="entry name" value="FHIPEP"/>
    <property type="match status" value="1"/>
</dbReference>
<dbReference type="PIRSF" id="PIRSF005419">
    <property type="entry name" value="FlhA"/>
    <property type="match status" value="1"/>
</dbReference>
<dbReference type="GO" id="GO:0009306">
    <property type="term" value="P:protein secretion"/>
    <property type="evidence" value="ECO:0007669"/>
    <property type="project" value="InterPro"/>
</dbReference>
<evidence type="ECO:0000256" key="2">
    <source>
        <dbReference type="ARBA" id="ARBA00008835"/>
    </source>
</evidence>
<comment type="similarity">
    <text evidence="2 7">Belongs to the FHIPEP (flagella/HR/invasion proteins export pore) family.</text>
</comment>
<dbReference type="RefSeq" id="WP_046497412.1">
    <property type="nucleotide sequence ID" value="NZ_CGIH01000027.1"/>
</dbReference>
<evidence type="ECO:0000256" key="7">
    <source>
        <dbReference type="RuleBase" id="RU364093"/>
    </source>
</evidence>
<feature type="transmembrane region" description="Helical" evidence="7">
    <location>
        <begin position="199"/>
        <end position="219"/>
    </location>
</feature>
<comment type="subcellular location">
    <subcellularLocation>
        <location evidence="1 7">Cell membrane</location>
        <topology evidence="1 7">Multi-pass membrane protein</topology>
    </subcellularLocation>
</comment>
<keyword evidence="7" id="KW-0813">Transport</keyword>
<evidence type="ECO:0000256" key="5">
    <source>
        <dbReference type="ARBA" id="ARBA00022989"/>
    </source>
</evidence>
<keyword evidence="7" id="KW-1005">Bacterial flagellum biogenesis</keyword>
<name>A0A0E4C8R3_9FIRM</name>
<dbReference type="STRING" id="690567.1590"/>
<dbReference type="InterPro" id="IPR006301">
    <property type="entry name" value="FlhA"/>
</dbReference>
<dbReference type="PANTHER" id="PTHR30161">
    <property type="entry name" value="FLAGELLAR EXPORT PROTEIN, MEMBRANE FLHA SUBUNIT-RELATED"/>
    <property type="match status" value="1"/>
</dbReference>
<dbReference type="Gene3D" id="3.40.50.12790">
    <property type="entry name" value="FHIPEP family, domain 4"/>
    <property type="match status" value="1"/>
</dbReference>
<keyword evidence="6 7" id="KW-0472">Membrane</keyword>
<comment type="function">
    <text evidence="7">Required for formation of the rod structure of the flagellar apparatus. Together with FliI and FliH, may constitute the export apparatus of flagellin.</text>
</comment>
<evidence type="ECO:0000256" key="4">
    <source>
        <dbReference type="ARBA" id="ARBA00022692"/>
    </source>
</evidence>
<evidence type="ECO:0000313" key="9">
    <source>
        <dbReference type="Proteomes" id="UP000045545"/>
    </source>
</evidence>
<evidence type="ECO:0000256" key="3">
    <source>
        <dbReference type="ARBA" id="ARBA00022475"/>
    </source>
</evidence>
<protein>
    <recommendedName>
        <fullName evidence="7">Flagellar biosynthesis protein FlhA</fullName>
    </recommendedName>
</protein>
<keyword evidence="5 7" id="KW-1133">Transmembrane helix</keyword>
<organism evidence="8 9">
    <name type="scientific">Syntrophomonas zehnderi OL-4</name>
    <dbReference type="NCBI Taxonomy" id="690567"/>
    <lineage>
        <taxon>Bacteria</taxon>
        <taxon>Bacillati</taxon>
        <taxon>Bacillota</taxon>
        <taxon>Clostridia</taxon>
        <taxon>Eubacteriales</taxon>
        <taxon>Syntrophomonadaceae</taxon>
        <taxon>Syntrophomonas</taxon>
    </lineage>
</organism>
<dbReference type="NCBIfam" id="TIGR01398">
    <property type="entry name" value="FlhA"/>
    <property type="match status" value="1"/>
</dbReference>
<dbReference type="InterPro" id="IPR042193">
    <property type="entry name" value="FHIPEP_3"/>
</dbReference>
<accession>A0A0E4C8R3</accession>
<sequence>MQKRAKWLEFILNRSDALIAVIVIVIVMMMVIPVKPAMLDVLITFNISFALVILLVAMFNTDPLDFSVFPSLLLVMTLFRLSLNISSTRLILLNAEAGQVIASFGQFVIGGNTVVGLVIFLILVVIQFIVITKGAERVSEVGARFTLDAMPGKQMAIDADLNAGLIDEDTARLRRQKIQDEADFYGAMDGASKFVKGDAIAGIIIIIINIVGGLIIGMAQKGMELAQAGQIYTILTVGDGLVTQIPALLISTATGIVVTRSASDDSLGREVSEQLLGNVKPLGITAIILLVLGTIGLPKAPMYALAVFFGILYAVFRFTTIEEEEDTVLEEMREAEAIKKPENVVELLQVEKMEMELGYGLIPLVDADQGGDLLERIVMIRRQCAIELGFIVPPIRIRDNMQLKPNAYAIKIKGMELAAGELILDSYLAIGPNIDNDTELPGIDTVEPAFNLPARWIEATEKERAEMKGYTVVDPPSVVATHLTAVLKSHAFELLGRQELQGIIDFVREQNPAVVDELLPDLMNLGDVQKVLSNLLKEQVSIRDMVTILETLADYAKITKDTDVLTEYVRQALKRHISRQYAGEDSRLSVLTLDPSLEEILRDSVQQSEFGSYLALDPGTAQSMIDKLVSQYDNLTRNGVVPIILSAPVLRIYLKRLLERFIPGLVVLSYNEIESGVDVEVIGMVTA</sequence>
<evidence type="ECO:0000256" key="6">
    <source>
        <dbReference type="ARBA" id="ARBA00023136"/>
    </source>
</evidence>
<proteinExistence type="inferred from homology"/>
<dbReference type="GO" id="GO:0005886">
    <property type="term" value="C:plasma membrane"/>
    <property type="evidence" value="ECO:0007669"/>
    <property type="project" value="UniProtKB-SubCell"/>
</dbReference>
<dbReference type="AlphaFoldDB" id="A0A0E4C8R3"/>
<comment type="caution">
    <text evidence="7">Lacks conserved residue(s) required for the propagation of feature annotation.</text>
</comment>
<evidence type="ECO:0000313" key="8">
    <source>
        <dbReference type="EMBL" id="CFX65855.1"/>
    </source>
</evidence>
<keyword evidence="7" id="KW-1006">Bacterial flagellum protein export</keyword>
<keyword evidence="9" id="KW-1185">Reference proteome</keyword>
<dbReference type="InterPro" id="IPR042196">
    <property type="entry name" value="FHIPEP_4"/>
</dbReference>
<reference evidence="8 9" key="1">
    <citation type="submission" date="2015-03" db="EMBL/GenBank/DDBJ databases">
        <authorList>
            <person name="Murphy D."/>
        </authorList>
    </citation>
    <scope>NUCLEOTIDE SEQUENCE [LARGE SCALE GENOMIC DNA]</scope>
    <source>
        <strain evidence="8 9">OL-4</strain>
    </source>
</reference>
<dbReference type="InterPro" id="IPR001712">
    <property type="entry name" value="T3SS_FHIPEP"/>
</dbReference>
<dbReference type="Gene3D" id="1.10.8.540">
    <property type="entry name" value="FHIPEP family, domain 3"/>
    <property type="match status" value="1"/>
</dbReference>
<dbReference type="Pfam" id="PF00771">
    <property type="entry name" value="FHIPEP"/>
    <property type="match status" value="1"/>
</dbReference>
<feature type="transmembrane region" description="Helical" evidence="7">
    <location>
        <begin position="104"/>
        <end position="130"/>
    </location>
</feature>
<dbReference type="EMBL" id="CGIH01000027">
    <property type="protein sequence ID" value="CFX65855.1"/>
    <property type="molecule type" value="Genomic_DNA"/>
</dbReference>
<dbReference type="GO" id="GO:0044780">
    <property type="term" value="P:bacterial-type flagellum assembly"/>
    <property type="evidence" value="ECO:0007669"/>
    <property type="project" value="InterPro"/>
</dbReference>
<dbReference type="OrthoDB" id="9759185at2"/>
<dbReference type="Proteomes" id="UP000045545">
    <property type="component" value="Unassembled WGS sequence"/>
</dbReference>
<feature type="transmembrane region" description="Helical" evidence="7">
    <location>
        <begin position="231"/>
        <end position="258"/>
    </location>
</feature>
<dbReference type="Gene3D" id="3.40.30.60">
    <property type="entry name" value="FHIPEP family, domain 1"/>
    <property type="match status" value="1"/>
</dbReference>
<dbReference type="PRINTS" id="PR00949">
    <property type="entry name" value="TYPE3IMAPROT"/>
</dbReference>
<dbReference type="PANTHER" id="PTHR30161:SF1">
    <property type="entry name" value="FLAGELLAR BIOSYNTHESIS PROTEIN FLHA-RELATED"/>
    <property type="match status" value="1"/>
</dbReference>
<evidence type="ECO:0000256" key="1">
    <source>
        <dbReference type="ARBA" id="ARBA00004651"/>
    </source>
</evidence>
<feature type="transmembrane region" description="Helical" evidence="7">
    <location>
        <begin position="66"/>
        <end position="83"/>
    </location>
</feature>
<dbReference type="InterPro" id="IPR042194">
    <property type="entry name" value="FHIPEP_1"/>
</dbReference>
<feature type="transmembrane region" description="Helical" evidence="7">
    <location>
        <begin position="41"/>
        <end position="60"/>
    </location>
</feature>
<gene>
    <name evidence="7" type="primary">flhA</name>
    <name evidence="8" type="ORF">1590</name>
</gene>
<dbReference type="InterPro" id="IPR025505">
    <property type="entry name" value="FHIPEP_CS"/>
</dbReference>
<keyword evidence="7" id="KW-0653">Protein transport</keyword>